<sequence length="59" mass="6345">MNKSDLIRLAIAKATEHNRGGKMTGKTVLGLAVVGVVVLVAFIAYRLILVELITSLTHK</sequence>
<dbReference type="RefSeq" id="WP_323329160.1">
    <property type="nucleotide sequence ID" value="NZ_JAYFSI010000004.1"/>
</dbReference>
<proteinExistence type="predicted"/>
<reference evidence="2 3" key="1">
    <citation type="submission" date="2023-12" db="EMBL/GenBank/DDBJ databases">
        <title>Amycolatopsis sp. V23-08.</title>
        <authorList>
            <person name="Somphong A."/>
        </authorList>
    </citation>
    <scope>NUCLEOTIDE SEQUENCE [LARGE SCALE GENOMIC DNA]</scope>
    <source>
        <strain evidence="2 3">V23-08</strain>
    </source>
</reference>
<dbReference type="EMBL" id="JAYFSI010000004">
    <property type="protein sequence ID" value="MEA5361746.1"/>
    <property type="molecule type" value="Genomic_DNA"/>
</dbReference>
<keyword evidence="3" id="KW-1185">Reference proteome</keyword>
<evidence type="ECO:0000313" key="3">
    <source>
        <dbReference type="Proteomes" id="UP001304298"/>
    </source>
</evidence>
<dbReference type="Proteomes" id="UP001304298">
    <property type="component" value="Unassembled WGS sequence"/>
</dbReference>
<evidence type="ECO:0000256" key="1">
    <source>
        <dbReference type="SAM" id="Phobius"/>
    </source>
</evidence>
<name>A0ABU5R8Z1_9PSEU</name>
<keyword evidence="1" id="KW-0472">Membrane</keyword>
<accession>A0ABU5R8Z1</accession>
<keyword evidence="1" id="KW-0812">Transmembrane</keyword>
<organism evidence="2 3">
    <name type="scientific">Amycolatopsis heterodermiae</name>
    <dbReference type="NCBI Taxonomy" id="3110235"/>
    <lineage>
        <taxon>Bacteria</taxon>
        <taxon>Bacillati</taxon>
        <taxon>Actinomycetota</taxon>
        <taxon>Actinomycetes</taxon>
        <taxon>Pseudonocardiales</taxon>
        <taxon>Pseudonocardiaceae</taxon>
        <taxon>Amycolatopsis</taxon>
    </lineage>
</organism>
<keyword evidence="1" id="KW-1133">Transmembrane helix</keyword>
<protein>
    <submittedName>
        <fullName evidence="2">Uncharacterized protein</fullName>
    </submittedName>
</protein>
<comment type="caution">
    <text evidence="2">The sequence shown here is derived from an EMBL/GenBank/DDBJ whole genome shotgun (WGS) entry which is preliminary data.</text>
</comment>
<gene>
    <name evidence="2" type="ORF">VA596_19555</name>
</gene>
<evidence type="ECO:0000313" key="2">
    <source>
        <dbReference type="EMBL" id="MEA5361746.1"/>
    </source>
</evidence>
<feature type="transmembrane region" description="Helical" evidence="1">
    <location>
        <begin position="28"/>
        <end position="48"/>
    </location>
</feature>